<dbReference type="Proteomes" id="UP001215280">
    <property type="component" value="Unassembled WGS sequence"/>
</dbReference>
<dbReference type="EMBL" id="JARJLG010000243">
    <property type="protein sequence ID" value="KAJ7723826.1"/>
    <property type="molecule type" value="Genomic_DNA"/>
</dbReference>
<proteinExistence type="predicted"/>
<evidence type="ECO:0000313" key="1">
    <source>
        <dbReference type="EMBL" id="KAJ7723826.1"/>
    </source>
</evidence>
<protein>
    <submittedName>
        <fullName evidence="1">Uncharacterized protein</fullName>
    </submittedName>
</protein>
<sequence>MEWAHIRIGSGTQIATGPGPHRASFRAGTKFLVTEFRYWRPLATSAFVVPSFSIVTQRMESRTKTLTAHGLFLALHCYTLGQGPLPISIWLLLALVIGKKAMLIPKNLLLYLDPVAYVILEPWYDFHHDTAMPPASQASHPLRLLIIDRLDIQPGEIDAARTPEDHKAWTITVFSRILLGHPSRGTIQTFSCFKTGSTLPFKTINNQKPFPFLTCMYDRRISSADDVFTHIEYKIATQAREGTTPYFVKLFEVFLQRYIHGVGHPPQLQGIEPELSDEDFEAGVGDPLLRAHLVLGAAADYDMLPMQHEWSIDFRFLGQINSDTDLTEPLHFHSCDKYVSVELDQGLQGLLLAGLGADDLDSSPQKMSTDQCYPLHSRVPPLRADETVTYAAVLTRPIMDEEMSSDESQDSDIELLSSPRILRRHPSLQDHLDFLALQNGFNVAVSPLAIGTLSQPNEIHDLSQDDPSDNETDLVPDDGGEVPGINFNAPVGPLAPPRAHILADFSRELDLEMQLENPPTVLRELMETVDGLCLLSLAFGPLDSAYAAPGLSYQQRAGLIIAEIHRLRGDAVEPVAEDNALPPTHSNVPTANLHLSLYFVGVQTPMGSRTFVRPLQLAAPDSTLLTRLIAAGRPLGRALGRLGDYGAYLVGTAKVPIAIEADYMSHRHNFRQLGSWHDMQTSPTLGALAPVPHSRLSSDLLTAHNMDLDADVYVLYVYHEDADTLTGTQPALNAAIPLPPTAVGPAVGPTARNSTTEYLRGTFPAYFERITHAQATYGTAYQHCLIERYIGSICREVGIVFGRTITPGRTTAGLDIYPNDVSTAAGIAPTTFSSYRTDFTKARKVRTLLQRYRDLREQGPVPGVDDQNEVRFGVLLPMLDAMLGPEILAESFLSDTSGGPEAQAVSQGITPFQRSITNAIRVLEHILN</sequence>
<dbReference type="AlphaFoldDB" id="A0AAD7HNI5"/>
<reference evidence="1" key="1">
    <citation type="submission" date="2023-03" db="EMBL/GenBank/DDBJ databases">
        <title>Massive genome expansion in bonnet fungi (Mycena s.s.) driven by repeated elements and novel gene families across ecological guilds.</title>
        <authorList>
            <consortium name="Lawrence Berkeley National Laboratory"/>
            <person name="Harder C.B."/>
            <person name="Miyauchi S."/>
            <person name="Viragh M."/>
            <person name="Kuo A."/>
            <person name="Thoen E."/>
            <person name="Andreopoulos B."/>
            <person name="Lu D."/>
            <person name="Skrede I."/>
            <person name="Drula E."/>
            <person name="Henrissat B."/>
            <person name="Morin E."/>
            <person name="Kohler A."/>
            <person name="Barry K."/>
            <person name="LaButti K."/>
            <person name="Morin E."/>
            <person name="Salamov A."/>
            <person name="Lipzen A."/>
            <person name="Mereny Z."/>
            <person name="Hegedus B."/>
            <person name="Baldrian P."/>
            <person name="Stursova M."/>
            <person name="Weitz H."/>
            <person name="Taylor A."/>
            <person name="Grigoriev I.V."/>
            <person name="Nagy L.G."/>
            <person name="Martin F."/>
            <person name="Kauserud H."/>
        </authorList>
    </citation>
    <scope>NUCLEOTIDE SEQUENCE</scope>
    <source>
        <strain evidence="1">CBHHK188m</strain>
    </source>
</reference>
<organism evidence="1 2">
    <name type="scientific">Mycena maculata</name>
    <dbReference type="NCBI Taxonomy" id="230809"/>
    <lineage>
        <taxon>Eukaryota</taxon>
        <taxon>Fungi</taxon>
        <taxon>Dikarya</taxon>
        <taxon>Basidiomycota</taxon>
        <taxon>Agaricomycotina</taxon>
        <taxon>Agaricomycetes</taxon>
        <taxon>Agaricomycetidae</taxon>
        <taxon>Agaricales</taxon>
        <taxon>Marasmiineae</taxon>
        <taxon>Mycenaceae</taxon>
        <taxon>Mycena</taxon>
    </lineage>
</organism>
<comment type="caution">
    <text evidence="1">The sequence shown here is derived from an EMBL/GenBank/DDBJ whole genome shotgun (WGS) entry which is preliminary data.</text>
</comment>
<accession>A0AAD7HNI5</accession>
<name>A0AAD7HNI5_9AGAR</name>
<evidence type="ECO:0000313" key="2">
    <source>
        <dbReference type="Proteomes" id="UP001215280"/>
    </source>
</evidence>
<keyword evidence="2" id="KW-1185">Reference proteome</keyword>
<gene>
    <name evidence="1" type="ORF">DFH07DRAFT_971412</name>
</gene>